<evidence type="ECO:0000313" key="1">
    <source>
        <dbReference type="EnsemblMetazoa" id="XP_012546680.2"/>
    </source>
</evidence>
<dbReference type="EnsemblMetazoa" id="XM_012691226.3">
    <property type="protein sequence ID" value="XP_012546680.2"/>
    <property type="gene ID" value="LOC101736978"/>
</dbReference>
<proteinExistence type="predicted"/>
<sequence>MYAPQAGYKEDVEEKFLQDFDSILIGIPESEEICIGGYFNGHVGVTNESYERVHGGWKYVSRNDDGDQLFQAATAFNLAVVNTWFQKSPKHLITYKSGNHATQID</sequence>
<evidence type="ECO:0000313" key="2">
    <source>
        <dbReference type="Proteomes" id="UP000005204"/>
    </source>
</evidence>
<name>A0A8R2G9W0_BOMMO</name>
<dbReference type="PANTHER" id="PTHR23227">
    <property type="entry name" value="BUCENTAUR RELATED"/>
    <property type="match status" value="1"/>
</dbReference>
<dbReference type="Gene3D" id="3.60.10.10">
    <property type="entry name" value="Endonuclease/exonuclease/phosphatase"/>
    <property type="match status" value="1"/>
</dbReference>
<dbReference type="AlphaFoldDB" id="A0A8R2G9W0"/>
<keyword evidence="2" id="KW-1185">Reference proteome</keyword>
<dbReference type="GeneID" id="101736978"/>
<dbReference type="InterPro" id="IPR036691">
    <property type="entry name" value="Endo/exonu/phosph_ase_sf"/>
</dbReference>
<protein>
    <recommendedName>
        <fullName evidence="3">Craniofacial development protein 2-like</fullName>
    </recommendedName>
</protein>
<reference evidence="1" key="2">
    <citation type="submission" date="2022-06" db="UniProtKB">
        <authorList>
            <consortium name="EnsemblMetazoa"/>
        </authorList>
    </citation>
    <scope>IDENTIFICATION</scope>
    <source>
        <strain evidence="1">p50T (Dazao)</strain>
    </source>
</reference>
<organism evidence="1 2">
    <name type="scientific">Bombyx mori</name>
    <name type="common">Silk moth</name>
    <dbReference type="NCBI Taxonomy" id="7091"/>
    <lineage>
        <taxon>Eukaryota</taxon>
        <taxon>Metazoa</taxon>
        <taxon>Ecdysozoa</taxon>
        <taxon>Arthropoda</taxon>
        <taxon>Hexapoda</taxon>
        <taxon>Insecta</taxon>
        <taxon>Pterygota</taxon>
        <taxon>Neoptera</taxon>
        <taxon>Endopterygota</taxon>
        <taxon>Lepidoptera</taxon>
        <taxon>Glossata</taxon>
        <taxon>Ditrysia</taxon>
        <taxon>Bombycoidea</taxon>
        <taxon>Bombycidae</taxon>
        <taxon>Bombycinae</taxon>
        <taxon>Bombyx</taxon>
    </lineage>
</organism>
<dbReference type="KEGG" id="bmor:101736978"/>
<dbReference type="PANTHER" id="PTHR23227:SF67">
    <property type="entry name" value="CRANIOFACIAL DEVELOPMENT PROTEIN 2-LIKE"/>
    <property type="match status" value="1"/>
</dbReference>
<evidence type="ECO:0008006" key="3">
    <source>
        <dbReference type="Google" id="ProtNLM"/>
    </source>
</evidence>
<reference evidence="2" key="1">
    <citation type="journal article" date="2008" name="Insect Biochem. Mol. Biol.">
        <title>The genome of a lepidopteran model insect, the silkworm Bombyx mori.</title>
        <authorList>
            <consortium name="International Silkworm Genome Consortium"/>
        </authorList>
    </citation>
    <scope>NUCLEOTIDE SEQUENCE [LARGE SCALE GENOMIC DNA]</scope>
    <source>
        <strain evidence="2">p50T</strain>
    </source>
</reference>
<dbReference type="Proteomes" id="UP000005204">
    <property type="component" value="Unassembled WGS sequence"/>
</dbReference>
<dbReference type="InterPro" id="IPR027124">
    <property type="entry name" value="Swc5/CFDP1/2"/>
</dbReference>
<accession>A0A8R2G9W0</accession>
<dbReference type="RefSeq" id="XP_062527208.1">
    <property type="nucleotide sequence ID" value="XM_062671224.1"/>
</dbReference>